<evidence type="ECO:0000256" key="1">
    <source>
        <dbReference type="ARBA" id="ARBA00004571"/>
    </source>
</evidence>
<evidence type="ECO:0000256" key="4">
    <source>
        <dbReference type="ARBA" id="ARBA00022452"/>
    </source>
</evidence>
<evidence type="ECO:0000259" key="13">
    <source>
        <dbReference type="Pfam" id="PF14905"/>
    </source>
</evidence>
<keyword evidence="11" id="KW-0732">Signal</keyword>
<evidence type="ECO:0000313" key="14">
    <source>
        <dbReference type="EMBL" id="WQH07192.1"/>
    </source>
</evidence>
<evidence type="ECO:0000256" key="9">
    <source>
        <dbReference type="PROSITE-ProRule" id="PRU01360"/>
    </source>
</evidence>
<evidence type="ECO:0000256" key="8">
    <source>
        <dbReference type="ARBA" id="ARBA00023237"/>
    </source>
</evidence>
<feature type="signal peptide" evidence="11">
    <location>
        <begin position="1"/>
        <end position="25"/>
    </location>
</feature>
<dbReference type="InterPro" id="IPR041700">
    <property type="entry name" value="OMP_b-brl_3"/>
</dbReference>
<name>A0ABZ0Y751_9BURK</name>
<feature type="chain" id="PRO_5045388135" evidence="11">
    <location>
        <begin position="26"/>
        <end position="801"/>
    </location>
</feature>
<dbReference type="Gene3D" id="2.170.130.10">
    <property type="entry name" value="TonB-dependent receptor, plug domain"/>
    <property type="match status" value="1"/>
</dbReference>
<organism evidence="14 15">
    <name type="scientific">Duganella zoogloeoides</name>
    <dbReference type="NCBI Taxonomy" id="75659"/>
    <lineage>
        <taxon>Bacteria</taxon>
        <taxon>Pseudomonadati</taxon>
        <taxon>Pseudomonadota</taxon>
        <taxon>Betaproteobacteria</taxon>
        <taxon>Burkholderiales</taxon>
        <taxon>Oxalobacteraceae</taxon>
        <taxon>Telluria group</taxon>
        <taxon>Duganella</taxon>
    </lineage>
</organism>
<feature type="region of interest" description="Disordered" evidence="10">
    <location>
        <begin position="331"/>
        <end position="353"/>
    </location>
</feature>
<evidence type="ECO:0000256" key="11">
    <source>
        <dbReference type="SAM" id="SignalP"/>
    </source>
</evidence>
<keyword evidence="6 9" id="KW-0472">Membrane</keyword>
<keyword evidence="15" id="KW-1185">Reference proteome</keyword>
<evidence type="ECO:0000256" key="5">
    <source>
        <dbReference type="ARBA" id="ARBA00022692"/>
    </source>
</evidence>
<dbReference type="InterPro" id="IPR012910">
    <property type="entry name" value="Plug_dom"/>
</dbReference>
<evidence type="ECO:0000313" key="15">
    <source>
        <dbReference type="Proteomes" id="UP001326110"/>
    </source>
</evidence>
<evidence type="ECO:0000256" key="2">
    <source>
        <dbReference type="ARBA" id="ARBA00009810"/>
    </source>
</evidence>
<protein>
    <submittedName>
        <fullName evidence="14">Outer membrane beta-barrel family protein</fullName>
    </submittedName>
</protein>
<feature type="domain" description="Outer membrane protein beta-barrel" evidence="13">
    <location>
        <begin position="357"/>
        <end position="761"/>
    </location>
</feature>
<feature type="domain" description="TonB-dependent receptor plug" evidence="12">
    <location>
        <begin position="107"/>
        <end position="198"/>
    </location>
</feature>
<accession>A0ABZ0Y751</accession>
<keyword evidence="4 9" id="KW-1134">Transmembrane beta strand</keyword>
<dbReference type="PANTHER" id="PTHR40980:SF4">
    <property type="entry name" value="TONB-DEPENDENT RECEPTOR-LIKE BETA-BARREL DOMAIN-CONTAINING PROTEIN"/>
    <property type="match status" value="1"/>
</dbReference>
<dbReference type="SUPFAM" id="SSF56935">
    <property type="entry name" value="Porins"/>
    <property type="match status" value="1"/>
</dbReference>
<reference evidence="14 15" key="1">
    <citation type="submission" date="2023-11" db="EMBL/GenBank/DDBJ databases">
        <title>MicrobeMod: A computational toolkit for identifying prokaryotic methylation and restriction-modification with nanopore sequencing.</title>
        <authorList>
            <person name="Crits-Christoph A."/>
            <person name="Kang S.C."/>
            <person name="Lee H."/>
            <person name="Ostrov N."/>
        </authorList>
    </citation>
    <scope>NUCLEOTIDE SEQUENCE [LARGE SCALE GENOMIC DNA]</scope>
    <source>
        <strain evidence="14 15">ATCC 25935</strain>
    </source>
</reference>
<proteinExistence type="inferred from homology"/>
<feature type="region of interest" description="Disordered" evidence="10">
    <location>
        <begin position="62"/>
        <end position="88"/>
    </location>
</feature>
<dbReference type="PROSITE" id="PS52016">
    <property type="entry name" value="TONB_DEPENDENT_REC_3"/>
    <property type="match status" value="1"/>
</dbReference>
<dbReference type="InterPro" id="IPR039426">
    <property type="entry name" value="TonB-dep_rcpt-like"/>
</dbReference>
<dbReference type="InterPro" id="IPR037066">
    <property type="entry name" value="Plug_dom_sf"/>
</dbReference>
<keyword evidence="7" id="KW-0675">Receptor</keyword>
<evidence type="ECO:0000259" key="12">
    <source>
        <dbReference type="Pfam" id="PF07715"/>
    </source>
</evidence>
<feature type="compositionally biased region" description="Basic and acidic residues" evidence="10">
    <location>
        <begin position="69"/>
        <end position="80"/>
    </location>
</feature>
<keyword evidence="5 9" id="KW-0812">Transmembrane</keyword>
<dbReference type="Pfam" id="PF14905">
    <property type="entry name" value="OMP_b-brl_3"/>
    <property type="match status" value="1"/>
</dbReference>
<keyword evidence="8 9" id="KW-0998">Cell outer membrane</keyword>
<comment type="subcellular location">
    <subcellularLocation>
        <location evidence="1 9">Cell outer membrane</location>
        <topology evidence="1 9">Multi-pass membrane protein</topology>
    </subcellularLocation>
</comment>
<dbReference type="EMBL" id="CP140152">
    <property type="protein sequence ID" value="WQH07192.1"/>
    <property type="molecule type" value="Genomic_DNA"/>
</dbReference>
<dbReference type="InterPro" id="IPR036942">
    <property type="entry name" value="Beta-barrel_TonB_sf"/>
</dbReference>
<comment type="similarity">
    <text evidence="2 9">Belongs to the TonB-dependent receptor family.</text>
</comment>
<feature type="compositionally biased region" description="Basic and acidic residues" evidence="10">
    <location>
        <begin position="248"/>
        <end position="282"/>
    </location>
</feature>
<evidence type="ECO:0000256" key="6">
    <source>
        <dbReference type="ARBA" id="ARBA00023136"/>
    </source>
</evidence>
<dbReference type="PANTHER" id="PTHR40980">
    <property type="entry name" value="PLUG DOMAIN-CONTAINING PROTEIN"/>
    <property type="match status" value="1"/>
</dbReference>
<sequence length="801" mass="85795">MPSINYSIRRASNVVLLCASASASAQVSPIAAGPGDLPAAARGALPAAGPTTVRGALPAAAAVPNTAPADKEEKTVKADPPEPEADAAAGIASVTVSAERPTNRIDRQVYDVKDDAAASNASVADALNKVPSVAVDPDGTVTLRGSTNVQIMVDGKPSAMLQGESRGANLAAMMADSVESIEVINNPGAQFGTDGGGGPILNLVTRRNRKPGGMASVGANGGTGGRYNSSASGTYNEGPWGVQGSINVRHDGRNSTGDIVRDRISPFTGERSHTVQRARQEGLNDSAGINGAVTYNLNARDTLQASASYNARSNDNRGIDSYVLTDSRPVVTSDYSRSSRRSGDNTGYSWGGRLDHKGDIDGELLKLDLRVSGADNSSNSAYANTYSVRPPGRLDAQARQANLNDKRVADFTADYERPVGQSMVKAGFKAVSTHNDIDARYFDINPQSQVETVSSTRTNRFQLDETIVALYGTWQTRLNDRWGAMGGLRVEHTDLDINQVTTGVRANNSYVNYIPSLFATYKVSSESNLRFAYANRLRRPGDYELNPFVIYLDEFNVRSGNTKLKPTRTNSFELGYESRLFGMDANVRGYYRKDSDAILSRRYFINQSVLLSTSDNGPGSAASGLEFSLSGKLMPTLTLNASGNLARSEQRILDETGQSNRRATNSLSGRVRLSYQFTPQTTVQSMLNAQGRTLVGQGYREPTTTFNFTVRHAYTPRLDLLLDIQDAFNGNKMAFMSDTSTLKENSLRRYDGRVMYLGMRYRFGGATPPPRRAGGANPGARPAAGSNAGAGTAPARMPGGR</sequence>
<dbReference type="Proteomes" id="UP001326110">
    <property type="component" value="Chromosome"/>
</dbReference>
<dbReference type="GeneID" id="43162980"/>
<feature type="region of interest" description="Disordered" evidence="10">
    <location>
        <begin position="766"/>
        <end position="801"/>
    </location>
</feature>
<feature type="compositionally biased region" description="Low complexity" evidence="10">
    <location>
        <begin position="772"/>
        <end position="791"/>
    </location>
</feature>
<feature type="region of interest" description="Disordered" evidence="10">
    <location>
        <begin position="247"/>
        <end position="287"/>
    </location>
</feature>
<dbReference type="Pfam" id="PF07715">
    <property type="entry name" value="Plug"/>
    <property type="match status" value="1"/>
</dbReference>
<gene>
    <name evidence="14" type="ORF">SR858_12905</name>
</gene>
<evidence type="ECO:0000256" key="10">
    <source>
        <dbReference type="SAM" id="MobiDB-lite"/>
    </source>
</evidence>
<dbReference type="Gene3D" id="2.40.170.20">
    <property type="entry name" value="TonB-dependent receptor, beta-barrel domain"/>
    <property type="match status" value="1"/>
</dbReference>
<evidence type="ECO:0000256" key="3">
    <source>
        <dbReference type="ARBA" id="ARBA00022448"/>
    </source>
</evidence>
<dbReference type="RefSeq" id="WP_019921205.1">
    <property type="nucleotide sequence ID" value="NZ_CP140152.1"/>
</dbReference>
<evidence type="ECO:0000256" key="7">
    <source>
        <dbReference type="ARBA" id="ARBA00023170"/>
    </source>
</evidence>
<keyword evidence="3 9" id="KW-0813">Transport</keyword>